<gene>
    <name evidence="2" type="ORF">AVDCRST_MAG52-832</name>
</gene>
<feature type="region of interest" description="Disordered" evidence="1">
    <location>
        <begin position="1"/>
        <end position="111"/>
    </location>
</feature>
<accession>A0A6J4HK49</accession>
<feature type="non-terminal residue" evidence="2">
    <location>
        <position position="143"/>
    </location>
</feature>
<evidence type="ECO:0000256" key="1">
    <source>
        <dbReference type="SAM" id="MobiDB-lite"/>
    </source>
</evidence>
<organism evidence="2">
    <name type="scientific">uncultured Blastococcus sp</name>
    <dbReference type="NCBI Taxonomy" id="217144"/>
    <lineage>
        <taxon>Bacteria</taxon>
        <taxon>Bacillati</taxon>
        <taxon>Actinomycetota</taxon>
        <taxon>Actinomycetes</taxon>
        <taxon>Geodermatophilales</taxon>
        <taxon>Geodermatophilaceae</taxon>
        <taxon>Blastococcus</taxon>
        <taxon>environmental samples</taxon>
    </lineage>
</organism>
<dbReference type="EMBL" id="CADCTN010000055">
    <property type="protein sequence ID" value="CAA9227196.1"/>
    <property type="molecule type" value="Genomic_DNA"/>
</dbReference>
<protein>
    <submittedName>
        <fullName evidence="2">Uncharacterized protein</fullName>
    </submittedName>
</protein>
<name>A0A6J4HK49_9ACTN</name>
<dbReference type="AlphaFoldDB" id="A0A6J4HK49"/>
<reference evidence="2" key="1">
    <citation type="submission" date="2020-02" db="EMBL/GenBank/DDBJ databases">
        <authorList>
            <person name="Meier V. D."/>
        </authorList>
    </citation>
    <scope>NUCLEOTIDE SEQUENCE</scope>
    <source>
        <strain evidence="2">AVDCRST_MAG52</strain>
    </source>
</reference>
<feature type="compositionally biased region" description="Basic and acidic residues" evidence="1">
    <location>
        <begin position="11"/>
        <end position="44"/>
    </location>
</feature>
<proteinExistence type="predicted"/>
<feature type="non-terminal residue" evidence="2">
    <location>
        <position position="1"/>
    </location>
</feature>
<sequence length="143" mass="15332">ARRFGASGAGEGRRAGREGLDHGGRPSTRDAPQRLPDRRADRGTAPHAGGTPLAGSAGSRAPTAPEPACRLHGRARPPGESCRGHDARWRGSPPRRPQRAGARRGGGGLVGTLRELGLDANRDRVRRVFARHLRAAVERRRRL</sequence>
<evidence type="ECO:0000313" key="2">
    <source>
        <dbReference type="EMBL" id="CAA9227196.1"/>
    </source>
</evidence>